<evidence type="ECO:0000256" key="1">
    <source>
        <dbReference type="SAM" id="MobiDB-lite"/>
    </source>
</evidence>
<sequence>MRKPLGRLAAAVISGALITLTTAPAALAEESTTPEVTTTTSAAPESTETSAPSSSAETTSETSSATTTTSRPSLTSSPGTTTTPVTTTTGSSEPTSTSSSAPEEPPYEDDTAYGIDLGDGTGVLIIACAAGQPTGVWSPDFDILDGPYQEEQDGRYWDYLVQLHEGKSFDSGTVTADWTCAGAPQGGGASGGGVAPVPGSGESGEWQQSNGGDAQVSFAPKAGVETGAGGTARF</sequence>
<feature type="chain" id="PRO_5039650521" description="Secreted protein" evidence="2">
    <location>
        <begin position="29"/>
        <end position="234"/>
    </location>
</feature>
<accession>A0A3N2GSM4</accession>
<feature type="signal peptide" evidence="2">
    <location>
        <begin position="1"/>
        <end position="28"/>
    </location>
</feature>
<feature type="compositionally biased region" description="Gly residues" evidence="1">
    <location>
        <begin position="185"/>
        <end position="194"/>
    </location>
</feature>
<dbReference type="RefSeq" id="WP_148085697.1">
    <property type="nucleotide sequence ID" value="NZ_CBDRBK010000062.1"/>
</dbReference>
<evidence type="ECO:0000313" key="3">
    <source>
        <dbReference type="EMBL" id="ROS39597.1"/>
    </source>
</evidence>
<comment type="caution">
    <text evidence="3">The sequence shown here is derived from an EMBL/GenBank/DDBJ whole genome shotgun (WGS) entry which is preliminary data.</text>
</comment>
<feature type="region of interest" description="Disordered" evidence="1">
    <location>
        <begin position="185"/>
        <end position="234"/>
    </location>
</feature>
<keyword evidence="2" id="KW-0732">Signal</keyword>
<proteinExistence type="predicted"/>
<evidence type="ECO:0008006" key="5">
    <source>
        <dbReference type="Google" id="ProtNLM"/>
    </source>
</evidence>
<evidence type="ECO:0000313" key="4">
    <source>
        <dbReference type="Proteomes" id="UP000274843"/>
    </source>
</evidence>
<evidence type="ECO:0000256" key="2">
    <source>
        <dbReference type="SAM" id="SignalP"/>
    </source>
</evidence>
<reference evidence="3 4" key="1">
    <citation type="submission" date="2018-11" db="EMBL/GenBank/DDBJ databases">
        <title>Sequencing the genomes of 1000 actinobacteria strains.</title>
        <authorList>
            <person name="Klenk H.-P."/>
        </authorList>
    </citation>
    <scope>NUCLEOTIDE SEQUENCE [LARGE SCALE GENOMIC DNA]</scope>
    <source>
        <strain evidence="3 4">DSM 44348</strain>
    </source>
</reference>
<gene>
    <name evidence="3" type="ORF">EDD35_1903</name>
</gene>
<protein>
    <recommendedName>
        <fullName evidence="5">Secreted protein</fullName>
    </recommendedName>
</protein>
<dbReference type="EMBL" id="RKHY01000001">
    <property type="protein sequence ID" value="ROS39597.1"/>
    <property type="molecule type" value="Genomic_DNA"/>
</dbReference>
<dbReference type="AlphaFoldDB" id="A0A3N2GSM4"/>
<organism evidence="3 4">
    <name type="scientific">Amycolatopsis thermoflava</name>
    <dbReference type="NCBI Taxonomy" id="84480"/>
    <lineage>
        <taxon>Bacteria</taxon>
        <taxon>Bacillati</taxon>
        <taxon>Actinomycetota</taxon>
        <taxon>Actinomycetes</taxon>
        <taxon>Pseudonocardiales</taxon>
        <taxon>Pseudonocardiaceae</taxon>
        <taxon>Amycolatopsis</taxon>
        <taxon>Amycolatopsis methanolica group</taxon>
    </lineage>
</organism>
<dbReference type="Proteomes" id="UP000274843">
    <property type="component" value="Unassembled WGS sequence"/>
</dbReference>
<feature type="region of interest" description="Disordered" evidence="1">
    <location>
        <begin position="28"/>
        <end position="115"/>
    </location>
</feature>
<feature type="compositionally biased region" description="Low complexity" evidence="1">
    <location>
        <begin position="195"/>
        <end position="204"/>
    </location>
</feature>
<name>A0A3N2GSM4_9PSEU</name>
<dbReference type="GeneID" id="301843324"/>
<feature type="compositionally biased region" description="Low complexity" evidence="1">
    <location>
        <begin position="28"/>
        <end position="102"/>
    </location>
</feature>
<keyword evidence="4" id="KW-1185">Reference proteome</keyword>